<reference evidence="2 3" key="1">
    <citation type="submission" date="2012-09" db="EMBL/GenBank/DDBJ databases">
        <title>Genome Sequence of alkane-degrading Bacterium Alcanivorax sp. 19-m-6.</title>
        <authorList>
            <person name="Lai Q."/>
            <person name="Shao Z."/>
        </authorList>
    </citation>
    <scope>NUCLEOTIDE SEQUENCE [LARGE SCALE GENOMIC DNA]</scope>
    <source>
        <strain evidence="2 3">19-m-6</strain>
    </source>
</reference>
<keyword evidence="1" id="KW-0472">Membrane</keyword>
<feature type="transmembrane region" description="Helical" evidence="1">
    <location>
        <begin position="25"/>
        <end position="47"/>
    </location>
</feature>
<feature type="transmembrane region" description="Helical" evidence="1">
    <location>
        <begin position="67"/>
        <end position="88"/>
    </location>
</feature>
<gene>
    <name evidence="2" type="ORF">Y5S_02588</name>
</gene>
<dbReference type="AlphaFoldDB" id="A0A095TNR8"/>
<accession>A0A095TNR8</accession>
<dbReference type="EMBL" id="ARXV01000011">
    <property type="protein sequence ID" value="KGD64048.1"/>
    <property type="molecule type" value="Genomic_DNA"/>
</dbReference>
<name>A0A095TNR8_9GAMM</name>
<keyword evidence="1" id="KW-0812">Transmembrane</keyword>
<keyword evidence="1" id="KW-1133">Transmembrane helix</keyword>
<dbReference type="PATRIC" id="fig|1177154.3.peg.2623"/>
<dbReference type="RefSeq" id="WP_052041604.1">
    <property type="nucleotide sequence ID" value="NZ_ARXV01000011.1"/>
</dbReference>
<dbReference type="eggNOG" id="ENOG5033BR5">
    <property type="taxonomic scope" value="Bacteria"/>
</dbReference>
<keyword evidence="3" id="KW-1185">Reference proteome</keyword>
<organism evidence="2 3">
    <name type="scientific">Alcanivorax nanhaiticus</name>
    <dbReference type="NCBI Taxonomy" id="1177154"/>
    <lineage>
        <taxon>Bacteria</taxon>
        <taxon>Pseudomonadati</taxon>
        <taxon>Pseudomonadota</taxon>
        <taxon>Gammaproteobacteria</taxon>
        <taxon>Oceanospirillales</taxon>
        <taxon>Alcanivoracaceae</taxon>
        <taxon>Alcanivorax</taxon>
    </lineage>
</organism>
<dbReference type="OrthoDB" id="6422829at2"/>
<evidence type="ECO:0000313" key="2">
    <source>
        <dbReference type="EMBL" id="KGD64048.1"/>
    </source>
</evidence>
<sequence>METTEAVTEGTEDQNNNSEINATNYYGYMIAGVVILLLVIAAYFINFNFIMNSKPGGSAEWGAFGDFVGGIANPFLGFVTILLLISSLRLQVKELRESTQAVRQSAMELGLTRKFHANQETLQLRDNVRPQIDSEYKNRIAACEYLLNDDVYRGRSLKACIDKSPPSLFDRYAKSSDLDEQEQDYLEEQYKEKLNGYICHIDDLISCALTLIKLSDSDVFIAPVVSEVDDKIIFLVWNDVISFKEADERWYSQIEKEISKRLDNSFFPSLETTNINLMEIIENRRMNDAEFAEWADPEETF</sequence>
<dbReference type="Proteomes" id="UP000029444">
    <property type="component" value="Unassembled WGS sequence"/>
</dbReference>
<proteinExistence type="predicted"/>
<comment type="caution">
    <text evidence="2">The sequence shown here is derived from an EMBL/GenBank/DDBJ whole genome shotgun (WGS) entry which is preliminary data.</text>
</comment>
<evidence type="ECO:0000256" key="1">
    <source>
        <dbReference type="SAM" id="Phobius"/>
    </source>
</evidence>
<evidence type="ECO:0008006" key="4">
    <source>
        <dbReference type="Google" id="ProtNLM"/>
    </source>
</evidence>
<protein>
    <recommendedName>
        <fullName evidence="4">Phage abortive infection protein</fullName>
    </recommendedName>
</protein>
<evidence type="ECO:0000313" key="3">
    <source>
        <dbReference type="Proteomes" id="UP000029444"/>
    </source>
</evidence>
<dbReference type="STRING" id="1177154.Y5S_02588"/>